<feature type="signal peptide" evidence="1">
    <location>
        <begin position="1"/>
        <end position="21"/>
    </location>
</feature>
<evidence type="ECO:0000313" key="3">
    <source>
        <dbReference type="Proteomes" id="UP000309016"/>
    </source>
</evidence>
<name>A0A5B7X2A4_9FLAO</name>
<evidence type="ECO:0000313" key="2">
    <source>
        <dbReference type="EMBL" id="QCY68733.1"/>
    </source>
</evidence>
<dbReference type="RefSeq" id="WP_139065319.1">
    <property type="nucleotide sequence ID" value="NZ_CP040812.1"/>
</dbReference>
<reference evidence="2 3" key="1">
    <citation type="submission" date="2019-06" db="EMBL/GenBank/DDBJ databases">
        <title>Complete genome sequence of Antarcticibacterium flavum KCTC 52984T from an Antarctic marine sediment.</title>
        <authorList>
            <person name="Lee Y.M."/>
            <person name="Shin S.C."/>
        </authorList>
    </citation>
    <scope>NUCLEOTIDE SEQUENCE [LARGE SCALE GENOMIC DNA]</scope>
    <source>
        <strain evidence="2 3">KCTC 52984</strain>
    </source>
</reference>
<accession>A0A5B7X2A4</accession>
<proteinExistence type="predicted"/>
<dbReference type="OrthoDB" id="1376285at2"/>
<organism evidence="2 3">
    <name type="scientific">Antarcticibacterium flavum</name>
    <dbReference type="NCBI Taxonomy" id="2058175"/>
    <lineage>
        <taxon>Bacteria</taxon>
        <taxon>Pseudomonadati</taxon>
        <taxon>Bacteroidota</taxon>
        <taxon>Flavobacteriia</taxon>
        <taxon>Flavobacteriales</taxon>
        <taxon>Flavobacteriaceae</taxon>
        <taxon>Antarcticibacterium</taxon>
    </lineage>
</organism>
<dbReference type="Proteomes" id="UP000309016">
    <property type="component" value="Chromosome"/>
</dbReference>
<protein>
    <recommendedName>
        <fullName evidence="4">TonB C-terminal domain-containing protein</fullName>
    </recommendedName>
</protein>
<gene>
    <name evidence="2" type="ORF">FHG64_04610</name>
</gene>
<feature type="chain" id="PRO_5023109107" description="TonB C-terminal domain-containing protein" evidence="1">
    <location>
        <begin position="22"/>
        <end position="113"/>
    </location>
</feature>
<sequence length="113" mass="12572">MKRLQIFAVALAMVLSSGASAAIGSGISEEVIPASLEIKQFLKDYSFLIKDECKVEVVFTLNSERQIVLHSISSKELEVRNFLKENLQGKHIQDPALSPGIKYTLPVRLEIKD</sequence>
<keyword evidence="1" id="KW-0732">Signal</keyword>
<evidence type="ECO:0000256" key="1">
    <source>
        <dbReference type="SAM" id="SignalP"/>
    </source>
</evidence>
<evidence type="ECO:0008006" key="4">
    <source>
        <dbReference type="Google" id="ProtNLM"/>
    </source>
</evidence>
<keyword evidence="3" id="KW-1185">Reference proteome</keyword>
<dbReference type="KEGG" id="afla:FHG64_04610"/>
<dbReference type="AlphaFoldDB" id="A0A5B7X2A4"/>
<dbReference type="EMBL" id="CP040812">
    <property type="protein sequence ID" value="QCY68733.1"/>
    <property type="molecule type" value="Genomic_DNA"/>
</dbReference>